<dbReference type="InterPro" id="IPR055148">
    <property type="entry name" value="ZW10_C_2"/>
</dbReference>
<evidence type="ECO:0000313" key="3">
    <source>
        <dbReference type="EMBL" id="KAL2749890.1"/>
    </source>
</evidence>
<comment type="caution">
    <text evidence="3">The sequence shown here is derived from an EMBL/GenBank/DDBJ whole genome shotgun (WGS) entry which is preliminary data.</text>
</comment>
<dbReference type="InterPro" id="IPR046362">
    <property type="entry name" value="Zw10/DSL1_C_sf"/>
</dbReference>
<evidence type="ECO:0000259" key="1">
    <source>
        <dbReference type="Pfam" id="PF20666"/>
    </source>
</evidence>
<dbReference type="InterPro" id="IPR048343">
    <property type="entry name" value="ZW10_C"/>
</dbReference>
<dbReference type="Pfam" id="PF20666">
    <property type="entry name" value="ZW10_C"/>
    <property type="match status" value="1"/>
</dbReference>
<dbReference type="PANTHER" id="PTHR12205">
    <property type="entry name" value="CENTROMERE/KINETOCHORE PROTEIN ZW10"/>
    <property type="match status" value="1"/>
</dbReference>
<keyword evidence="4" id="KW-1185">Reference proteome</keyword>
<dbReference type="AlphaFoldDB" id="A0ABD2CZ32"/>
<evidence type="ECO:0000259" key="2">
    <source>
        <dbReference type="Pfam" id="PF22766"/>
    </source>
</evidence>
<accession>A0ABD2CZ32</accession>
<feature type="domain" description="Centromere/kinetochore protein zw10 C-terminal" evidence="1">
    <location>
        <begin position="1"/>
        <end position="55"/>
    </location>
</feature>
<evidence type="ECO:0000313" key="4">
    <source>
        <dbReference type="Proteomes" id="UP001607303"/>
    </source>
</evidence>
<dbReference type="EMBL" id="JAYRBN010000026">
    <property type="protein sequence ID" value="KAL2749890.1"/>
    <property type="molecule type" value="Genomic_DNA"/>
</dbReference>
<proteinExistence type="predicted"/>
<dbReference type="Pfam" id="PF22766">
    <property type="entry name" value="ZW10_C2"/>
    <property type="match status" value="1"/>
</dbReference>
<reference evidence="3 4" key="1">
    <citation type="journal article" date="2024" name="Ann. Entomol. Soc. Am.">
        <title>Genomic analyses of the southern and eastern yellowjacket wasps (Hymenoptera: Vespidae) reveal evolutionary signatures of social life.</title>
        <authorList>
            <person name="Catto M.A."/>
            <person name="Caine P.B."/>
            <person name="Orr S.E."/>
            <person name="Hunt B.G."/>
            <person name="Goodisman M.A.D."/>
        </authorList>
    </citation>
    <scope>NUCLEOTIDE SEQUENCE [LARGE SCALE GENOMIC DNA]</scope>
    <source>
        <strain evidence="3">232</strain>
        <tissue evidence="3">Head and thorax</tissue>
    </source>
</reference>
<name>A0ABD2CZ32_VESMC</name>
<feature type="domain" description="ZW10 C-terminal helical" evidence="2">
    <location>
        <begin position="79"/>
        <end position="223"/>
    </location>
</feature>
<dbReference type="PANTHER" id="PTHR12205:SF0">
    <property type="entry name" value="CENTROMERE_KINETOCHORE PROTEIN ZW10 HOMOLOG"/>
    <property type="match status" value="1"/>
</dbReference>
<dbReference type="Gene3D" id="1.10.357.150">
    <property type="match status" value="1"/>
</dbReference>
<organism evidence="3 4">
    <name type="scientific">Vespula maculifrons</name>
    <name type="common">Eastern yellow jacket</name>
    <name type="synonym">Wasp</name>
    <dbReference type="NCBI Taxonomy" id="7453"/>
    <lineage>
        <taxon>Eukaryota</taxon>
        <taxon>Metazoa</taxon>
        <taxon>Ecdysozoa</taxon>
        <taxon>Arthropoda</taxon>
        <taxon>Hexapoda</taxon>
        <taxon>Insecta</taxon>
        <taxon>Pterygota</taxon>
        <taxon>Neoptera</taxon>
        <taxon>Endopterygota</taxon>
        <taxon>Hymenoptera</taxon>
        <taxon>Apocrita</taxon>
        <taxon>Aculeata</taxon>
        <taxon>Vespoidea</taxon>
        <taxon>Vespidae</taxon>
        <taxon>Vespinae</taxon>
        <taxon>Vespula</taxon>
    </lineage>
</organism>
<protein>
    <submittedName>
        <fullName evidence="3">Centromere/kinetochore protein zw10 isoform X2</fullName>
    </submittedName>
</protein>
<sequence>MYLAHHLLTLAHEYRDKLPESLQQLNLTFTDQTLILRNVGSECFLEHMRYQRDIIIDILKESGLAALGQVSELPSSTERALRQCIRQLELLKTVWLDVLPINIYCRAVGCIANSMVEDLILRVTSVEDIPANVASDLVIMFNTVATRAPMIFPESEEIAQYVRKWRKFLELIKVLGASLKEIEIRWASGKGPLAKEFTAIQVKQLIRALFQNTERRSILLASIK</sequence>
<gene>
    <name evidence="3" type="ORF">V1477_001961</name>
</gene>
<dbReference type="Proteomes" id="UP001607303">
    <property type="component" value="Unassembled WGS sequence"/>
</dbReference>